<dbReference type="InterPro" id="IPR008984">
    <property type="entry name" value="SMAD_FHA_dom_sf"/>
</dbReference>
<accession>A0A1Q2CS79</accession>
<gene>
    <name evidence="3" type="ORF">BW730_16540</name>
</gene>
<dbReference type="STRING" id="1332264.BW730_16540"/>
<protein>
    <recommendedName>
        <fullName evidence="2">FHA domain-containing protein</fullName>
    </recommendedName>
</protein>
<evidence type="ECO:0000259" key="2">
    <source>
        <dbReference type="PROSITE" id="PS50006"/>
    </source>
</evidence>
<dbReference type="SUPFAM" id="SSF49879">
    <property type="entry name" value="SMAD/FHA domain"/>
    <property type="match status" value="1"/>
</dbReference>
<keyword evidence="1" id="KW-0597">Phosphoprotein</keyword>
<proteinExistence type="predicted"/>
<keyword evidence="4" id="KW-1185">Reference proteome</keyword>
<dbReference type="AlphaFoldDB" id="A0A1Q2CS79"/>
<feature type="domain" description="FHA" evidence="2">
    <location>
        <begin position="95"/>
        <end position="149"/>
    </location>
</feature>
<dbReference type="KEGG" id="tes:BW730_16540"/>
<dbReference type="Proteomes" id="UP000188145">
    <property type="component" value="Chromosome"/>
</dbReference>
<name>A0A1Q2CS79_9ACTN</name>
<dbReference type="PROSITE" id="PS50006">
    <property type="entry name" value="FHA_DOMAIN"/>
    <property type="match status" value="1"/>
</dbReference>
<reference evidence="4" key="1">
    <citation type="submission" date="2017-02" db="EMBL/GenBank/DDBJ databases">
        <title>Tessaracoccus aquaemaris sp. nov., isolated from the intestine of a Korean rockfish, Sebastes schlegelii, in a marine aquaculture pond.</title>
        <authorList>
            <person name="Tak E.J."/>
            <person name="Bae J.-W."/>
        </authorList>
    </citation>
    <scope>NUCLEOTIDE SEQUENCE [LARGE SCALE GENOMIC DNA]</scope>
    <source>
        <strain evidence="4">NSG39</strain>
    </source>
</reference>
<dbReference type="Pfam" id="PF00498">
    <property type="entry name" value="FHA"/>
    <property type="match status" value="1"/>
</dbReference>
<dbReference type="InterPro" id="IPR000253">
    <property type="entry name" value="FHA_dom"/>
</dbReference>
<organism evidence="3 4">
    <name type="scientific">Tessaracoccus aquimaris</name>
    <dbReference type="NCBI Taxonomy" id="1332264"/>
    <lineage>
        <taxon>Bacteria</taxon>
        <taxon>Bacillati</taxon>
        <taxon>Actinomycetota</taxon>
        <taxon>Actinomycetes</taxon>
        <taxon>Propionibacteriales</taxon>
        <taxon>Propionibacteriaceae</taxon>
        <taxon>Tessaracoccus</taxon>
    </lineage>
</organism>
<evidence type="ECO:0000256" key="1">
    <source>
        <dbReference type="ARBA" id="ARBA00022553"/>
    </source>
</evidence>
<evidence type="ECO:0000313" key="4">
    <source>
        <dbReference type="Proteomes" id="UP000188145"/>
    </source>
</evidence>
<dbReference type="Gene3D" id="2.60.200.20">
    <property type="match status" value="1"/>
</dbReference>
<dbReference type="EMBL" id="CP019606">
    <property type="protein sequence ID" value="AQP48860.1"/>
    <property type="molecule type" value="Genomic_DNA"/>
</dbReference>
<sequence>MVPPTLGEVDDDAGGTIFSTGLAATHKPAPQNEPRQDPQVLAVPCTNGHANAPGSRACRICQAPVDSSNPRLIRRPLLAGVHTNHGDFVDVIDGVVIGRAPDAGKGPSGSYLLRVASPSSDISRNHLLVTTRDWNVHVTDLHSTNGTTVLPQGEAPFTLRDGASVQVELGTVLDLGDGVSLRIEPPRG</sequence>
<evidence type="ECO:0000313" key="3">
    <source>
        <dbReference type="EMBL" id="AQP48860.1"/>
    </source>
</evidence>
<dbReference type="CDD" id="cd00060">
    <property type="entry name" value="FHA"/>
    <property type="match status" value="1"/>
</dbReference>